<sequence>MASASESAYNAIATELLETNDFDVDRLINRIDSFLSQKSLGRKNRSGHTFSDIIQPASRDISKLLEGVSQGAKLISDHKKMLSNLSSEAQKTAVSVLSGIGNAHWAAAGFVVLASVLERLEKISFNKKECFILLKRMNDLAKCIKQLKAKSGLDSVLEKKTEDALGFIVQGAIMCFTQIGMRKCY</sequence>
<protein>
    <submittedName>
        <fullName evidence="1">Uncharacterized protein</fullName>
    </submittedName>
</protein>
<keyword evidence="2" id="KW-1185">Reference proteome</keyword>
<dbReference type="AlphaFoldDB" id="A0AA38BUP9"/>
<comment type="caution">
    <text evidence="1">The sequence shown here is derived from an EMBL/GenBank/DDBJ whole genome shotgun (WGS) entry which is preliminary data.</text>
</comment>
<dbReference type="OMA" id="YSSARNH"/>
<dbReference type="EMBL" id="JAHRHJ020003813">
    <property type="protein sequence ID" value="KAH9290205.1"/>
    <property type="molecule type" value="Genomic_DNA"/>
</dbReference>
<dbReference type="Proteomes" id="UP000824469">
    <property type="component" value="Unassembled WGS sequence"/>
</dbReference>
<feature type="non-terminal residue" evidence="1">
    <location>
        <position position="185"/>
    </location>
</feature>
<reference evidence="1 2" key="1">
    <citation type="journal article" date="2021" name="Nat. Plants">
        <title>The Taxus genome provides insights into paclitaxel biosynthesis.</title>
        <authorList>
            <person name="Xiong X."/>
            <person name="Gou J."/>
            <person name="Liao Q."/>
            <person name="Li Y."/>
            <person name="Zhou Q."/>
            <person name="Bi G."/>
            <person name="Li C."/>
            <person name="Du R."/>
            <person name="Wang X."/>
            <person name="Sun T."/>
            <person name="Guo L."/>
            <person name="Liang H."/>
            <person name="Lu P."/>
            <person name="Wu Y."/>
            <person name="Zhang Z."/>
            <person name="Ro D.K."/>
            <person name="Shang Y."/>
            <person name="Huang S."/>
            <person name="Yan J."/>
        </authorList>
    </citation>
    <scope>NUCLEOTIDE SEQUENCE [LARGE SCALE GENOMIC DNA]</scope>
    <source>
        <strain evidence="1">Ta-2019</strain>
    </source>
</reference>
<name>A0AA38BUP9_TAXCH</name>
<proteinExistence type="predicted"/>
<gene>
    <name evidence="1" type="ORF">KI387_034322</name>
</gene>
<accession>A0AA38BUP9</accession>
<evidence type="ECO:0000313" key="2">
    <source>
        <dbReference type="Proteomes" id="UP000824469"/>
    </source>
</evidence>
<evidence type="ECO:0000313" key="1">
    <source>
        <dbReference type="EMBL" id="KAH9290205.1"/>
    </source>
</evidence>
<organism evidence="1 2">
    <name type="scientific">Taxus chinensis</name>
    <name type="common">Chinese yew</name>
    <name type="synonym">Taxus wallichiana var. chinensis</name>
    <dbReference type="NCBI Taxonomy" id="29808"/>
    <lineage>
        <taxon>Eukaryota</taxon>
        <taxon>Viridiplantae</taxon>
        <taxon>Streptophyta</taxon>
        <taxon>Embryophyta</taxon>
        <taxon>Tracheophyta</taxon>
        <taxon>Spermatophyta</taxon>
        <taxon>Pinopsida</taxon>
        <taxon>Pinidae</taxon>
        <taxon>Conifers II</taxon>
        <taxon>Cupressales</taxon>
        <taxon>Taxaceae</taxon>
        <taxon>Taxus</taxon>
    </lineage>
</organism>